<name>A0A8J7QB41_9BACT</name>
<dbReference type="Pfam" id="PF05693">
    <property type="entry name" value="Glycogen_syn"/>
    <property type="match status" value="2"/>
</dbReference>
<evidence type="ECO:0000256" key="2">
    <source>
        <dbReference type="ARBA" id="ARBA00022533"/>
    </source>
</evidence>
<dbReference type="InterPro" id="IPR011834">
    <property type="entry name" value="Agluc_phsphrylas"/>
</dbReference>
<keyword evidence="3" id="KW-0328">Glycosyltransferase</keyword>
<dbReference type="Proteomes" id="UP000664417">
    <property type="component" value="Unassembled WGS sequence"/>
</dbReference>
<dbReference type="GO" id="GO:0005978">
    <property type="term" value="P:glycogen biosynthetic process"/>
    <property type="evidence" value="ECO:0007669"/>
    <property type="project" value="InterPro"/>
</dbReference>
<dbReference type="GO" id="GO:0030170">
    <property type="term" value="F:pyridoxal phosphate binding"/>
    <property type="evidence" value="ECO:0007669"/>
    <property type="project" value="InterPro"/>
</dbReference>
<evidence type="ECO:0000259" key="5">
    <source>
        <dbReference type="Pfam" id="PF11897"/>
    </source>
</evidence>
<keyword evidence="7" id="KW-1185">Reference proteome</keyword>
<dbReference type="EMBL" id="JAFREP010000022">
    <property type="protein sequence ID" value="MBO1321192.1"/>
    <property type="molecule type" value="Genomic_DNA"/>
</dbReference>
<feature type="domain" description="DUF3417" evidence="5">
    <location>
        <begin position="587"/>
        <end position="688"/>
    </location>
</feature>
<keyword evidence="2" id="KW-0021">Allosteric enzyme</keyword>
<dbReference type="InterPro" id="IPR008631">
    <property type="entry name" value="Glycogen_synth"/>
</dbReference>
<organism evidence="6 7">
    <name type="scientific">Acanthopleuribacter pedis</name>
    <dbReference type="NCBI Taxonomy" id="442870"/>
    <lineage>
        <taxon>Bacteria</taxon>
        <taxon>Pseudomonadati</taxon>
        <taxon>Acidobacteriota</taxon>
        <taxon>Holophagae</taxon>
        <taxon>Acanthopleuribacterales</taxon>
        <taxon>Acanthopleuribacteraceae</taxon>
        <taxon>Acanthopleuribacter</taxon>
    </lineage>
</organism>
<protein>
    <submittedName>
        <fullName evidence="6">Alpha-glucan family phosphorylase</fullName>
    </submittedName>
</protein>
<evidence type="ECO:0000313" key="6">
    <source>
        <dbReference type="EMBL" id="MBO1321192.1"/>
    </source>
</evidence>
<evidence type="ECO:0000256" key="3">
    <source>
        <dbReference type="ARBA" id="ARBA00022676"/>
    </source>
</evidence>
<gene>
    <name evidence="6" type="primary">glgP</name>
    <name evidence="6" type="ORF">J3U88_22115</name>
</gene>
<evidence type="ECO:0000256" key="1">
    <source>
        <dbReference type="ARBA" id="ARBA00001275"/>
    </source>
</evidence>
<dbReference type="InterPro" id="IPR052182">
    <property type="entry name" value="Glycogen/Maltodextrin_Phosph"/>
</dbReference>
<keyword evidence="4" id="KW-0808">Transferase</keyword>
<dbReference type="GO" id="GO:0004645">
    <property type="term" value="F:1,4-alpha-oligoglucan phosphorylase activity"/>
    <property type="evidence" value="ECO:0007669"/>
    <property type="project" value="UniProtKB-EC"/>
</dbReference>
<dbReference type="GO" id="GO:0004373">
    <property type="term" value="F:alpha-1,4-glucan glucosyltransferase (UDP-glucose donor) activity"/>
    <property type="evidence" value="ECO:0007669"/>
    <property type="project" value="InterPro"/>
</dbReference>
<evidence type="ECO:0000256" key="4">
    <source>
        <dbReference type="ARBA" id="ARBA00022679"/>
    </source>
</evidence>
<dbReference type="InterPro" id="IPR024517">
    <property type="entry name" value="Glycogen_phosphorylase_DUF3417"/>
</dbReference>
<dbReference type="SUPFAM" id="SSF53756">
    <property type="entry name" value="UDP-Glycosyltransferase/glycogen phosphorylase"/>
    <property type="match status" value="2"/>
</dbReference>
<dbReference type="Pfam" id="PF11897">
    <property type="entry name" value="DUF3417"/>
    <property type="match status" value="1"/>
</dbReference>
<comment type="catalytic activity">
    <reaction evidence="1">
        <text>[(1-&gt;4)-alpha-D-glucosyl](n) + phosphate = [(1-&gt;4)-alpha-D-glucosyl](n-1) + alpha-D-glucose 1-phosphate</text>
        <dbReference type="Rhea" id="RHEA:41732"/>
        <dbReference type="Rhea" id="RHEA-COMP:9584"/>
        <dbReference type="Rhea" id="RHEA-COMP:9586"/>
        <dbReference type="ChEBI" id="CHEBI:15444"/>
        <dbReference type="ChEBI" id="CHEBI:43474"/>
        <dbReference type="ChEBI" id="CHEBI:58601"/>
        <dbReference type="EC" id="2.4.1.1"/>
    </reaction>
</comment>
<comment type="caution">
    <text evidence="6">The sequence shown here is derived from an EMBL/GenBank/DDBJ whole genome shotgun (WGS) entry which is preliminary data.</text>
</comment>
<dbReference type="PANTHER" id="PTHR42655">
    <property type="entry name" value="GLYCOGEN PHOSPHORYLASE"/>
    <property type="match status" value="1"/>
</dbReference>
<reference evidence="6" key="1">
    <citation type="submission" date="2021-03" db="EMBL/GenBank/DDBJ databases">
        <authorList>
            <person name="Wang G."/>
        </authorList>
    </citation>
    <scope>NUCLEOTIDE SEQUENCE</scope>
    <source>
        <strain evidence="6">KCTC 12899</strain>
    </source>
</reference>
<dbReference type="PANTHER" id="PTHR42655:SF1">
    <property type="entry name" value="GLYCOGEN PHOSPHORYLASE"/>
    <property type="match status" value="1"/>
</dbReference>
<dbReference type="RefSeq" id="WP_207861167.1">
    <property type="nucleotide sequence ID" value="NZ_JAFREP010000022.1"/>
</dbReference>
<sequence>MITPPREPTDTYFIFEVCWDLGDPKGGTRRVLASKAQKMTKIYGDHYILIAPHLEREDQHPDNLIPEPHAMTWLNPLQDEGWRINSYRWDVPGRPRCLLVDFSNAYRRKKDLVDWLFSQYHVEADDADWDFLEPVLFGYTAGRVISAYSEVNQENLEIVAHWHNWQVVAGQLFLKDRHPEVAHVVTLHHTVLGRAIANTGENVVTALEKINGDEKAKYLGLYPPYQLEKAAVIQADCITTPSAVTASEMQFFHDRRASLITPNALPDDFPAPHTSDPEHRLKARERLFQVAEALTAATLDREETLLLLSSGSYDYINKGLNLILDTLPHLEERLKTGSRRVVLFLLTPSRVLHPNRQVVNALNGTEPLKKPKLITHDLYHIEDDPIQRHLARLEIRNQPEDHINVIFVPAVLDGEDGVMNQDYASLLPGFDLSLFPAHYQTWGFGPMESLANGVPTLTSDLSGFGNWVSDAYPRSRFCHVMQRTTADYEQATAELTGFTAGFVTAPAEQRAQWSREARKRADNFHWTLCIRNYLEAYHEAITARDRRYHGHGRHKKETLPLYENADILTLSTGQPPIMKPFTVLNLLPASLRRLRELAYNLWWSWHPSAAELFAELDNEAWHESGHNPVEMLDSVPQETLNNLAQDPVFLQRLDDTLARFDAYQGQRTGPRRPEVAYISYQFTLHECLPLFFSSAGTIAGDTLKSAGDLDFPMVGLSLAFHHGTPTQRFDLQGNFHGEFRESDFTSQPIRPLKQRDGSLFTIRIAFPGRRVTLQVWRVEVGAVSLYLLDSDHHDNSDQDRLITRHCNPTDPETRLQQCMILGVGSRHLLQELDIKPKIWHLNDCHGAFLTFSRAAQLVHKENLPFDAALAYIRETTLMTVYHAGHDEESHQGTVFDEDTIRPYFNLYRHSLSVSWQHLTALGAQPDPQRRNRFSLNLLGIRSAGKLTAKNQTHRAQIQRKLQPLAAGYHASELPISQVTEGVHPTSWITPDLLELLNTSLGADWTQRGPGEVDFDLVTTLPEKDIRRAKLKAKARLLHEVRRHLEHTWHHRRDSPSLLTKIIGTMRDDALIIGFTHHLALNPRANLLFRDTAHLARLLNQEDRPVIILFASHILPGTLEAETEAERKQAEKLVKDMFHLSRREEFLGRLIFLENFDLFLNRMLVQGCDLWLNAPSNLGNYDMLSGIMAAANGALNLSVPDGWWVEADNGKNGWTIGKNLPVANRDYRDEFDSQHLYLLLEQNLIPLYFHECMIGPSQDWLDRGRRAMAQVIGNFSSHRLLREYNQRFYQTMLDRRDHFLANHYDACGEKARRHDLFLAGWQRLAILETHVEGLREESVCHGMDVHVEVHLRHENLPAEMLRVEFVSGVRDHNNHLHELIVYPLQQAEDKGTESRWRGIYVPMRNGPKAYGIRVRPNDESLDLSFPLVKWAR</sequence>
<evidence type="ECO:0000313" key="7">
    <source>
        <dbReference type="Proteomes" id="UP000664417"/>
    </source>
</evidence>
<proteinExistence type="predicted"/>
<accession>A0A8J7QB41</accession>
<dbReference type="Gene3D" id="3.40.50.2000">
    <property type="entry name" value="Glycogen Phosphorylase B"/>
    <property type="match status" value="4"/>
</dbReference>
<dbReference type="NCBIfam" id="TIGR02094">
    <property type="entry name" value="more_P_ylases"/>
    <property type="match status" value="1"/>
</dbReference>